<evidence type="ECO:0000313" key="4">
    <source>
        <dbReference type="Proteomes" id="UP000245910"/>
    </source>
</evidence>
<sequence>MSLTFAALAEHTRYMASMSMSPPSHKTDDDNSSECSYYSLADLQYDRWYRNIPASQIREQAKEVPDSPAPTNKLYPRKFHNSERLVLKSCGPWKEYPFCLNKRYTNGSPGPVRLIINSAKPEDVDVVYHPTQGNRQVCLAKYRPKGWAKGTCLKPSPHNPLPANNTFGIPEGMTYQGHEVYQGLGACYYPQQQSMTAPMHPAMQAAILSLGYPSYSSTMPSWGQYIPGYTIYNYTNQHTS</sequence>
<accession>A0A2L2TPR5</accession>
<dbReference type="Proteomes" id="UP000245910">
    <property type="component" value="Chromosome II"/>
</dbReference>
<reference evidence="4" key="1">
    <citation type="submission" date="2014-10" db="EMBL/GenBank/DDBJ databases">
        <authorList>
            <person name="King R."/>
        </authorList>
    </citation>
    <scope>NUCLEOTIDE SEQUENCE [LARGE SCALE GENOMIC DNA]</scope>
    <source>
        <strain evidence="4">A3/5</strain>
    </source>
</reference>
<dbReference type="OrthoDB" id="5091869at2759"/>
<keyword evidence="4" id="KW-1185">Reference proteome</keyword>
<dbReference type="GeneID" id="37257550"/>
<dbReference type="Gene3D" id="3.10.450.30">
    <property type="entry name" value="Microbial ribonucleases"/>
    <property type="match status" value="1"/>
</dbReference>
<keyword evidence="1" id="KW-0540">Nuclease</keyword>
<dbReference type="AlphaFoldDB" id="A0A2L2TPR5"/>
<dbReference type="GO" id="GO:0003723">
    <property type="term" value="F:RNA binding"/>
    <property type="evidence" value="ECO:0007669"/>
    <property type="project" value="InterPro"/>
</dbReference>
<dbReference type="EMBL" id="LN649230">
    <property type="protein sequence ID" value="CEI61475.1"/>
    <property type="molecule type" value="Genomic_DNA"/>
</dbReference>
<evidence type="ECO:0000313" key="3">
    <source>
        <dbReference type="EMBL" id="CEI61475.1"/>
    </source>
</evidence>
<evidence type="ECO:0000256" key="1">
    <source>
        <dbReference type="ARBA" id="ARBA00022722"/>
    </source>
</evidence>
<dbReference type="GO" id="GO:0016787">
    <property type="term" value="F:hydrolase activity"/>
    <property type="evidence" value="ECO:0007669"/>
    <property type="project" value="UniProtKB-KW"/>
</dbReference>
<organism evidence="3 4">
    <name type="scientific">Fusarium venenatum</name>
    <dbReference type="NCBI Taxonomy" id="56646"/>
    <lineage>
        <taxon>Eukaryota</taxon>
        <taxon>Fungi</taxon>
        <taxon>Dikarya</taxon>
        <taxon>Ascomycota</taxon>
        <taxon>Pezizomycotina</taxon>
        <taxon>Sordariomycetes</taxon>
        <taxon>Hypocreomycetidae</taxon>
        <taxon>Hypocreales</taxon>
        <taxon>Nectriaceae</taxon>
        <taxon>Fusarium</taxon>
    </lineage>
</organism>
<dbReference type="GO" id="GO:0004521">
    <property type="term" value="F:RNA endonuclease activity"/>
    <property type="evidence" value="ECO:0007669"/>
    <property type="project" value="InterPro"/>
</dbReference>
<proteinExistence type="predicted"/>
<dbReference type="Pfam" id="PF00545">
    <property type="entry name" value="Ribonuclease"/>
    <property type="match status" value="1"/>
</dbReference>
<protein>
    <submittedName>
        <fullName evidence="3">Uncharacterized protein</fullName>
    </submittedName>
</protein>
<dbReference type="KEGG" id="fvn:FVRRES_05911"/>
<dbReference type="InterPro" id="IPR016191">
    <property type="entry name" value="Ribonuclease/ribotoxin"/>
</dbReference>
<dbReference type="RefSeq" id="XP_025585195.1">
    <property type="nucleotide sequence ID" value="XM_025734383.1"/>
</dbReference>
<name>A0A2L2TPR5_9HYPO</name>
<keyword evidence="2" id="KW-0378">Hydrolase</keyword>
<evidence type="ECO:0000256" key="2">
    <source>
        <dbReference type="ARBA" id="ARBA00022801"/>
    </source>
</evidence>
<dbReference type="InterPro" id="IPR000026">
    <property type="entry name" value="N1-like"/>
</dbReference>
<dbReference type="SUPFAM" id="SSF53933">
    <property type="entry name" value="Microbial ribonucleases"/>
    <property type="match status" value="1"/>
</dbReference>